<dbReference type="EMBL" id="FMZK01000002">
    <property type="protein sequence ID" value="SDC48583.1"/>
    <property type="molecule type" value="Genomic_DNA"/>
</dbReference>
<keyword evidence="7" id="KW-1185">Reference proteome</keyword>
<dbReference type="InterPro" id="IPR052032">
    <property type="entry name" value="ATP-dep_AA_Ligase"/>
</dbReference>
<dbReference type="PANTHER" id="PTHR43585:SF2">
    <property type="entry name" value="ATP-GRASP ENZYME FSQD"/>
    <property type="match status" value="1"/>
</dbReference>
<reference evidence="7" key="1">
    <citation type="submission" date="2016-10" db="EMBL/GenBank/DDBJ databases">
        <authorList>
            <person name="Varghese N."/>
            <person name="Submissions S."/>
        </authorList>
    </citation>
    <scope>NUCLEOTIDE SEQUENCE [LARGE SCALE GENOMIC DNA]</scope>
    <source>
        <strain evidence="7">CGMCC 4.3504</strain>
    </source>
</reference>
<evidence type="ECO:0000256" key="4">
    <source>
        <dbReference type="PROSITE-ProRule" id="PRU00409"/>
    </source>
</evidence>
<dbReference type="AlphaFoldDB" id="A0A1G6LZ89"/>
<evidence type="ECO:0000256" key="3">
    <source>
        <dbReference type="ARBA" id="ARBA00022840"/>
    </source>
</evidence>
<dbReference type="SUPFAM" id="SSF56059">
    <property type="entry name" value="Glutathione synthetase ATP-binding domain-like"/>
    <property type="match status" value="1"/>
</dbReference>
<dbReference type="GO" id="GO:0046872">
    <property type="term" value="F:metal ion binding"/>
    <property type="evidence" value="ECO:0007669"/>
    <property type="project" value="InterPro"/>
</dbReference>
<sequence length="418" mass="45371">MKHVVLVDPYAPARGLPPAFLEAGYPCVRLQSTAEVPEVYRGPLDLGGYVTNVVHRGDVEDTIRQLAAYQPVAVITGSELGVELADEISESMGLDTNGAKLSATRRDKFQMIEQVAAAGLRTPRQVHVTDEAELRAWHREIGGRIVVKPLRSAAGDGVAFCDDPDRSAAALAEIMGRENIFSLPNLGVVAQEYLLGAEYIVNTVSRAGRHHVTDIWGSGRLSANGIADLLVESVLLEPEAPGLDALTAYAFAVLDALGIRFGPAHLEIKMTPDGPCLVEVGARISGGELPYFAAEAIGASQLDWTVDCYVRPERFDARCGTPYRPKHHFAWSALVSPYHGTLVSYRGLEQIEALPSFRAARILVAPGKAIRPTVNDLTYPLTVTLHHESDGVLQRDLNTIRYLDGAGFYDVDHYQQNG</sequence>
<dbReference type="PROSITE" id="PS50975">
    <property type="entry name" value="ATP_GRASP"/>
    <property type="match status" value="1"/>
</dbReference>
<keyword evidence="1" id="KW-0436">Ligase</keyword>
<name>A0A1G6LZ89_9ACTN</name>
<dbReference type="InterPro" id="IPR011761">
    <property type="entry name" value="ATP-grasp"/>
</dbReference>
<keyword evidence="2 4" id="KW-0547">Nucleotide-binding</keyword>
<evidence type="ECO:0000313" key="6">
    <source>
        <dbReference type="EMBL" id="SDC48583.1"/>
    </source>
</evidence>
<dbReference type="STRING" id="67344.SAMN05216505_102317"/>
<dbReference type="GO" id="GO:0005524">
    <property type="term" value="F:ATP binding"/>
    <property type="evidence" value="ECO:0007669"/>
    <property type="project" value="UniProtKB-UniRule"/>
</dbReference>
<feature type="domain" description="ATP-grasp" evidence="5">
    <location>
        <begin position="112"/>
        <end position="310"/>
    </location>
</feature>
<evidence type="ECO:0000256" key="2">
    <source>
        <dbReference type="ARBA" id="ARBA00022741"/>
    </source>
</evidence>
<dbReference type="Gene3D" id="3.30.470.20">
    <property type="entry name" value="ATP-grasp fold, B domain"/>
    <property type="match status" value="1"/>
</dbReference>
<evidence type="ECO:0000256" key="1">
    <source>
        <dbReference type="ARBA" id="ARBA00022598"/>
    </source>
</evidence>
<evidence type="ECO:0000259" key="5">
    <source>
        <dbReference type="PROSITE" id="PS50975"/>
    </source>
</evidence>
<dbReference type="Proteomes" id="UP000182100">
    <property type="component" value="Unassembled WGS sequence"/>
</dbReference>
<proteinExistence type="predicted"/>
<keyword evidence="3 4" id="KW-0067">ATP-binding</keyword>
<dbReference type="NCBIfam" id="NF005543">
    <property type="entry name" value="PRK07206.1"/>
    <property type="match status" value="1"/>
</dbReference>
<gene>
    <name evidence="6" type="ORF">SAMN05216505_102317</name>
</gene>
<dbReference type="RefSeq" id="WP_055572594.1">
    <property type="nucleotide sequence ID" value="NZ_FMZK01000002.1"/>
</dbReference>
<dbReference type="Pfam" id="PF13535">
    <property type="entry name" value="ATP-grasp_4"/>
    <property type="match status" value="1"/>
</dbReference>
<protein>
    <submittedName>
        <fullName evidence="6">Phosphoribosylglycinamide synthetase, ATP-grasp (A) domain</fullName>
    </submittedName>
</protein>
<evidence type="ECO:0000313" key="7">
    <source>
        <dbReference type="Proteomes" id="UP000182100"/>
    </source>
</evidence>
<accession>A0A1G6LZ89</accession>
<organism evidence="6 7">
    <name type="scientific">Streptomyces prasinopilosus</name>
    <dbReference type="NCBI Taxonomy" id="67344"/>
    <lineage>
        <taxon>Bacteria</taxon>
        <taxon>Bacillati</taxon>
        <taxon>Actinomycetota</taxon>
        <taxon>Actinomycetes</taxon>
        <taxon>Kitasatosporales</taxon>
        <taxon>Streptomycetaceae</taxon>
        <taxon>Streptomyces</taxon>
    </lineage>
</organism>
<dbReference type="PANTHER" id="PTHR43585">
    <property type="entry name" value="FUMIPYRROLE BIOSYNTHESIS PROTEIN C"/>
    <property type="match status" value="1"/>
</dbReference>
<dbReference type="GO" id="GO:0016874">
    <property type="term" value="F:ligase activity"/>
    <property type="evidence" value="ECO:0007669"/>
    <property type="project" value="UniProtKB-KW"/>
</dbReference>